<evidence type="ECO:0000313" key="7">
    <source>
        <dbReference type="EMBL" id="KAG2388450.1"/>
    </source>
</evidence>
<dbReference type="AlphaFoldDB" id="A0AA88KM06"/>
<feature type="transmembrane region" description="Helical" evidence="5">
    <location>
        <begin position="6"/>
        <end position="26"/>
    </location>
</feature>
<dbReference type="PANTHER" id="PTHR14624:SF0">
    <property type="entry name" value="POLYPRENOL REDUCTASE"/>
    <property type="match status" value="1"/>
</dbReference>
<keyword evidence="8" id="KW-1185">Reference proteome</keyword>
<dbReference type="RefSeq" id="XP_044552442.1">
    <property type="nucleotide sequence ID" value="XM_044695967.1"/>
</dbReference>
<evidence type="ECO:0000256" key="3">
    <source>
        <dbReference type="ARBA" id="ARBA00022989"/>
    </source>
</evidence>
<feature type="transmembrane region" description="Helical" evidence="5">
    <location>
        <begin position="113"/>
        <end position="131"/>
    </location>
</feature>
<reference evidence="7 8" key="1">
    <citation type="journal article" date="2018" name="BMC Genomics">
        <title>The genome of Naegleria lovaniensis, the basis for a comparative approach to unravel pathogenicity factors of the human pathogenic amoeba N. fowleri.</title>
        <authorList>
            <person name="Liechti N."/>
            <person name="Schurch N."/>
            <person name="Bruggmann R."/>
            <person name="Wittwer M."/>
        </authorList>
    </citation>
    <scope>NUCLEOTIDE SEQUENCE [LARGE SCALE GENOMIC DNA]</scope>
    <source>
        <strain evidence="7 8">ATCC 30569</strain>
    </source>
</reference>
<dbReference type="GeneID" id="68093076"/>
<feature type="transmembrane region" description="Helical" evidence="5">
    <location>
        <begin position="75"/>
        <end position="97"/>
    </location>
</feature>
<evidence type="ECO:0000256" key="2">
    <source>
        <dbReference type="ARBA" id="ARBA00022692"/>
    </source>
</evidence>
<feature type="domain" description="3-oxo-5-alpha-steroid 4-dehydrogenase C-terminal" evidence="6">
    <location>
        <begin position="183"/>
        <end position="313"/>
    </location>
</feature>
<dbReference type="EMBL" id="PYSW02000010">
    <property type="protein sequence ID" value="KAG2388450.1"/>
    <property type="molecule type" value="Genomic_DNA"/>
</dbReference>
<gene>
    <name evidence="7" type="ORF">C9374_000614</name>
</gene>
<dbReference type="GO" id="GO:0003865">
    <property type="term" value="F:3-oxo-5-alpha-steroid 4-dehydrogenase activity"/>
    <property type="evidence" value="ECO:0007669"/>
    <property type="project" value="TreeGrafter"/>
</dbReference>
<evidence type="ECO:0000256" key="5">
    <source>
        <dbReference type="SAM" id="Phobius"/>
    </source>
</evidence>
<dbReference type="InterPro" id="IPR001104">
    <property type="entry name" value="3-oxo-5_a-steroid_4-DH_C"/>
</dbReference>
<name>A0AA88KM06_NAELO</name>
<evidence type="ECO:0000256" key="1">
    <source>
        <dbReference type="ARBA" id="ARBA00004127"/>
    </source>
</evidence>
<evidence type="ECO:0000256" key="4">
    <source>
        <dbReference type="ARBA" id="ARBA00023136"/>
    </source>
</evidence>
<proteinExistence type="predicted"/>
<dbReference type="GO" id="GO:0005783">
    <property type="term" value="C:endoplasmic reticulum"/>
    <property type="evidence" value="ECO:0007669"/>
    <property type="project" value="TreeGrafter"/>
</dbReference>
<feature type="transmembrane region" description="Helical" evidence="5">
    <location>
        <begin position="193"/>
        <end position="211"/>
    </location>
</feature>
<comment type="caution">
    <text evidence="7">The sequence shown here is derived from an EMBL/GenBank/DDBJ whole genome shotgun (WGS) entry which is preliminary data.</text>
</comment>
<feature type="transmembrane region" description="Helical" evidence="5">
    <location>
        <begin position="152"/>
        <end position="177"/>
    </location>
</feature>
<evidence type="ECO:0000313" key="8">
    <source>
        <dbReference type="Proteomes" id="UP000816034"/>
    </source>
</evidence>
<keyword evidence="4 5" id="KW-0472">Membrane</keyword>
<accession>A0AA88KM06</accession>
<sequence length="314" mass="37247">MMMSMLYYGLNIYWIAGIGLYSLRFFNNFFHHILQYGRFSPTIENQSSERKKNLVQKVISTLLQPLITEKLHWRCIYSIGLFFNTLSLIYIFIYYFLRNNSENKNGNFNNRNFGTINCMIVMILLYEIHLLKRCVEVFFFQPWTHPARLVGPFLFLSGVSYYICAPLSLCVSSLLIIESNSFEGHNSSYGNDMIQIAMVMAGVILFLWSCFHQYKCHAILYSLARIKNKNPEIGYQIPRGDLFEYLYCPHYFTEILMYFSLNLMIGFSQFPMLFCFSFTTLNLSYHSFETHDWYQQKFKDKLPKSRKIFLPFIV</sequence>
<dbReference type="Proteomes" id="UP000816034">
    <property type="component" value="Unassembled WGS sequence"/>
</dbReference>
<dbReference type="GO" id="GO:0016095">
    <property type="term" value="P:polyprenol catabolic process"/>
    <property type="evidence" value="ECO:0007669"/>
    <property type="project" value="TreeGrafter"/>
</dbReference>
<dbReference type="PROSITE" id="PS50244">
    <property type="entry name" value="S5A_REDUCTASE"/>
    <property type="match status" value="1"/>
</dbReference>
<keyword evidence="3 5" id="KW-1133">Transmembrane helix</keyword>
<dbReference type="GO" id="GO:0006488">
    <property type="term" value="P:dolichol-linked oligosaccharide biosynthetic process"/>
    <property type="evidence" value="ECO:0007669"/>
    <property type="project" value="InterPro"/>
</dbReference>
<organism evidence="7 8">
    <name type="scientific">Naegleria lovaniensis</name>
    <name type="common">Amoeba</name>
    <dbReference type="NCBI Taxonomy" id="51637"/>
    <lineage>
        <taxon>Eukaryota</taxon>
        <taxon>Discoba</taxon>
        <taxon>Heterolobosea</taxon>
        <taxon>Tetramitia</taxon>
        <taxon>Eutetramitia</taxon>
        <taxon>Vahlkampfiidae</taxon>
        <taxon>Naegleria</taxon>
    </lineage>
</organism>
<dbReference type="Pfam" id="PF02544">
    <property type="entry name" value="Steroid_dh"/>
    <property type="match status" value="1"/>
</dbReference>
<comment type="subcellular location">
    <subcellularLocation>
        <location evidence="1">Endomembrane system</location>
        <topology evidence="1">Multi-pass membrane protein</topology>
    </subcellularLocation>
</comment>
<feature type="transmembrane region" description="Helical" evidence="5">
    <location>
        <begin position="255"/>
        <end position="279"/>
    </location>
</feature>
<dbReference type="InterPro" id="IPR039698">
    <property type="entry name" value="Dfg10/SRD5A3"/>
</dbReference>
<dbReference type="PANTHER" id="PTHR14624">
    <property type="entry name" value="DFG10 PROTEIN"/>
    <property type="match status" value="1"/>
</dbReference>
<evidence type="ECO:0000259" key="6">
    <source>
        <dbReference type="Pfam" id="PF02544"/>
    </source>
</evidence>
<keyword evidence="2 5" id="KW-0812">Transmembrane</keyword>
<protein>
    <recommendedName>
        <fullName evidence="6">3-oxo-5-alpha-steroid 4-dehydrogenase C-terminal domain-containing protein</fullName>
    </recommendedName>
</protein>